<sequence length="62" mass="6838">MNPIANMEGLQAAIVNGEAKRVKQLLANQVLDELQKSYLIELAELNDKPQIVKLLQDAPAKP</sequence>
<dbReference type="EMBL" id="JAFKCV010000006">
    <property type="protein sequence ID" value="MBN7826041.1"/>
    <property type="molecule type" value="Genomic_DNA"/>
</dbReference>
<reference evidence="1" key="1">
    <citation type="submission" date="2021-03" db="EMBL/GenBank/DDBJ databases">
        <title>novel species isolated from a fishpond in China.</title>
        <authorList>
            <person name="Lu H."/>
            <person name="Cai Z."/>
        </authorList>
    </citation>
    <scope>NUCLEOTIDE SEQUENCE</scope>
    <source>
        <strain evidence="1">JCM 30855</strain>
    </source>
</reference>
<dbReference type="Proteomes" id="UP000664654">
    <property type="component" value="Unassembled WGS sequence"/>
</dbReference>
<name>A0A939DQE7_9ALTE</name>
<dbReference type="AlphaFoldDB" id="A0A939DQE7"/>
<gene>
    <name evidence="1" type="ORF">J0A66_12455</name>
</gene>
<evidence type="ECO:0000313" key="1">
    <source>
        <dbReference type="EMBL" id="MBN7826041.1"/>
    </source>
</evidence>
<organism evidence="1 2">
    <name type="scientific">Bowmanella dokdonensis</name>
    <dbReference type="NCBI Taxonomy" id="751969"/>
    <lineage>
        <taxon>Bacteria</taxon>
        <taxon>Pseudomonadati</taxon>
        <taxon>Pseudomonadota</taxon>
        <taxon>Gammaproteobacteria</taxon>
        <taxon>Alteromonadales</taxon>
        <taxon>Alteromonadaceae</taxon>
        <taxon>Bowmanella</taxon>
    </lineage>
</organism>
<protein>
    <submittedName>
        <fullName evidence="1">Uncharacterized protein</fullName>
    </submittedName>
</protein>
<keyword evidence="2" id="KW-1185">Reference proteome</keyword>
<proteinExistence type="predicted"/>
<evidence type="ECO:0000313" key="2">
    <source>
        <dbReference type="Proteomes" id="UP000664654"/>
    </source>
</evidence>
<accession>A0A939DQE7</accession>
<comment type="caution">
    <text evidence="1">The sequence shown here is derived from an EMBL/GenBank/DDBJ whole genome shotgun (WGS) entry which is preliminary data.</text>
</comment>